<dbReference type="PIRSF" id="PIRSF000216">
    <property type="entry name" value="NADH_DH_24kDa"/>
    <property type="match status" value="1"/>
</dbReference>
<dbReference type="AlphaFoldDB" id="A0A7X6DPY7"/>
<reference evidence="8 9" key="1">
    <citation type="journal article" date="2020" name="Nature">
        <title>Bacterial chemolithoautotrophy via manganese oxidation.</title>
        <authorList>
            <person name="Yu H."/>
            <person name="Leadbetter J.R."/>
        </authorList>
    </citation>
    <scope>NUCLEOTIDE SEQUENCE [LARGE SCALE GENOMIC DNA]</scope>
    <source>
        <strain evidence="8 9">Mn-1</strain>
    </source>
</reference>
<dbReference type="PANTHER" id="PTHR10371">
    <property type="entry name" value="NADH DEHYDROGENASE UBIQUINONE FLAVOPROTEIN 2, MITOCHONDRIAL"/>
    <property type="match status" value="1"/>
</dbReference>
<proteinExistence type="inferred from homology"/>
<dbReference type="Pfam" id="PF01257">
    <property type="entry name" value="2Fe-2S_thioredx"/>
    <property type="match status" value="1"/>
</dbReference>
<evidence type="ECO:0000256" key="6">
    <source>
        <dbReference type="ARBA" id="ARBA00034078"/>
    </source>
</evidence>
<evidence type="ECO:0000256" key="5">
    <source>
        <dbReference type="ARBA" id="ARBA00023014"/>
    </source>
</evidence>
<organism evidence="8 9">
    <name type="scientific">Candidatus Manganitrophus noduliformans</name>
    <dbReference type="NCBI Taxonomy" id="2606439"/>
    <lineage>
        <taxon>Bacteria</taxon>
        <taxon>Pseudomonadati</taxon>
        <taxon>Nitrospirota</taxon>
        <taxon>Nitrospiria</taxon>
        <taxon>Candidatus Troglogloeales</taxon>
        <taxon>Candidatus Manganitrophaceae</taxon>
        <taxon>Candidatus Manganitrophus</taxon>
    </lineage>
</organism>
<dbReference type="CDD" id="cd03064">
    <property type="entry name" value="TRX_Fd_NuoE"/>
    <property type="match status" value="1"/>
</dbReference>
<feature type="binding site" evidence="7">
    <location>
        <position position="85"/>
    </location>
    <ligand>
        <name>[2Fe-2S] cluster</name>
        <dbReference type="ChEBI" id="CHEBI:190135"/>
    </ligand>
</feature>
<name>A0A7X6DPY7_9BACT</name>
<feature type="binding site" evidence="7">
    <location>
        <position position="80"/>
    </location>
    <ligand>
        <name>[2Fe-2S] cluster</name>
        <dbReference type="ChEBI" id="CHEBI:190135"/>
    </ligand>
</feature>
<dbReference type="Gene3D" id="3.40.30.10">
    <property type="entry name" value="Glutaredoxin"/>
    <property type="match status" value="1"/>
</dbReference>
<dbReference type="RefSeq" id="WP_168059633.1">
    <property type="nucleotide sequence ID" value="NZ_VTOW01000002.1"/>
</dbReference>
<dbReference type="NCBIfam" id="NF005722">
    <property type="entry name" value="PRK07539.1-2"/>
    <property type="match status" value="1"/>
</dbReference>
<dbReference type="InterPro" id="IPR042128">
    <property type="entry name" value="NuoE_dom"/>
</dbReference>
<sequence length="154" mass="17518">MLSPEERREIEAELPLYPNKQAVCIDAMQIVQKHRGWVPDEAIQDVASLLDMAPDELDGIATFYNRIFRRPVGRHVLLLCDSVSCWVMGYERVRAHLMERLGVGLGQTTADNRFTFLPNVCLGACDRAPVMMVNEDLHADLTTEKIDTLLEDYK</sequence>
<evidence type="ECO:0000256" key="1">
    <source>
        <dbReference type="ARBA" id="ARBA00010643"/>
    </source>
</evidence>
<dbReference type="EMBL" id="VTOW01000002">
    <property type="protein sequence ID" value="NKE71206.1"/>
    <property type="molecule type" value="Genomic_DNA"/>
</dbReference>
<evidence type="ECO:0000256" key="3">
    <source>
        <dbReference type="ARBA" id="ARBA00022723"/>
    </source>
</evidence>
<comment type="similarity">
    <text evidence="1">Belongs to the complex I 24 kDa subunit family.</text>
</comment>
<keyword evidence="4 7" id="KW-0408">Iron</keyword>
<evidence type="ECO:0000256" key="4">
    <source>
        <dbReference type="ARBA" id="ARBA00023004"/>
    </source>
</evidence>
<dbReference type="PROSITE" id="PS01099">
    <property type="entry name" value="COMPLEX1_24K"/>
    <property type="match status" value="1"/>
</dbReference>
<dbReference type="Gene3D" id="1.10.10.1590">
    <property type="entry name" value="NADH-quinone oxidoreductase subunit E"/>
    <property type="match status" value="1"/>
</dbReference>
<keyword evidence="5 7" id="KW-0411">Iron-sulfur</keyword>
<dbReference type="GO" id="GO:0003954">
    <property type="term" value="F:NADH dehydrogenase activity"/>
    <property type="evidence" value="ECO:0007669"/>
    <property type="project" value="TreeGrafter"/>
</dbReference>
<comment type="caution">
    <text evidence="8">The sequence shown here is derived from an EMBL/GenBank/DDBJ whole genome shotgun (WGS) entry which is preliminary data.</text>
</comment>
<evidence type="ECO:0000313" key="9">
    <source>
        <dbReference type="Proteomes" id="UP000534783"/>
    </source>
</evidence>
<dbReference type="NCBIfam" id="TIGR01958">
    <property type="entry name" value="nuoE_fam"/>
    <property type="match status" value="1"/>
</dbReference>
<keyword evidence="9" id="KW-1185">Reference proteome</keyword>
<gene>
    <name evidence="8" type="primary">nuoE</name>
    <name evidence="8" type="ORF">MNODULE_10705</name>
</gene>
<dbReference type="InterPro" id="IPR002023">
    <property type="entry name" value="NuoE-like"/>
</dbReference>
<dbReference type="EC" id="1.6.5.11" evidence="8"/>
<dbReference type="SUPFAM" id="SSF52833">
    <property type="entry name" value="Thioredoxin-like"/>
    <property type="match status" value="1"/>
</dbReference>
<comment type="cofactor">
    <cofactor evidence="6">
        <name>[2Fe-2S] cluster</name>
        <dbReference type="ChEBI" id="CHEBI:190135"/>
    </cofactor>
</comment>
<accession>A0A7X6DPY7</accession>
<dbReference type="GO" id="GO:0046872">
    <property type="term" value="F:metal ion binding"/>
    <property type="evidence" value="ECO:0007669"/>
    <property type="project" value="UniProtKB-KW"/>
</dbReference>
<dbReference type="InterPro" id="IPR041921">
    <property type="entry name" value="NuoE_N"/>
</dbReference>
<dbReference type="InterPro" id="IPR036249">
    <property type="entry name" value="Thioredoxin-like_sf"/>
</dbReference>
<keyword evidence="3 7" id="KW-0479">Metal-binding</keyword>
<evidence type="ECO:0000256" key="7">
    <source>
        <dbReference type="PIRSR" id="PIRSR000216-1"/>
    </source>
</evidence>
<keyword evidence="2 7" id="KW-0001">2Fe-2S</keyword>
<evidence type="ECO:0000313" key="8">
    <source>
        <dbReference type="EMBL" id="NKE71206.1"/>
    </source>
</evidence>
<dbReference type="PANTHER" id="PTHR10371:SF3">
    <property type="entry name" value="NADH DEHYDROGENASE [UBIQUINONE] FLAVOPROTEIN 2, MITOCHONDRIAL"/>
    <property type="match status" value="1"/>
</dbReference>
<keyword evidence="8" id="KW-0560">Oxidoreductase</keyword>
<comment type="cofactor">
    <cofactor evidence="7">
        <name>[2Fe-2S] cluster</name>
        <dbReference type="ChEBI" id="CHEBI:190135"/>
    </cofactor>
    <text evidence="7">Binds 1 [2Fe-2S] cluster.</text>
</comment>
<feature type="binding site" evidence="7">
    <location>
        <position position="125"/>
    </location>
    <ligand>
        <name>[2Fe-2S] cluster</name>
        <dbReference type="ChEBI" id="CHEBI:190135"/>
    </ligand>
</feature>
<feature type="binding site" evidence="7">
    <location>
        <position position="121"/>
    </location>
    <ligand>
        <name>[2Fe-2S] cluster</name>
        <dbReference type="ChEBI" id="CHEBI:190135"/>
    </ligand>
</feature>
<evidence type="ECO:0000256" key="2">
    <source>
        <dbReference type="ARBA" id="ARBA00022714"/>
    </source>
</evidence>
<dbReference type="FunFam" id="1.10.10.1590:FF:000001">
    <property type="entry name" value="NADH-quinone oxidoreductase subunit E"/>
    <property type="match status" value="1"/>
</dbReference>
<dbReference type="Proteomes" id="UP000534783">
    <property type="component" value="Unassembled WGS sequence"/>
</dbReference>
<protein>
    <submittedName>
        <fullName evidence="8">NADH-quinone oxidoreductase subunit NuoE</fullName>
        <ecNumber evidence="8">1.6.5.11</ecNumber>
    </submittedName>
</protein>
<dbReference type="FunFam" id="3.40.30.10:FF:000015">
    <property type="entry name" value="NADH-quinone oxidoreductase subunit E"/>
    <property type="match status" value="1"/>
</dbReference>
<dbReference type="GO" id="GO:0051537">
    <property type="term" value="F:2 iron, 2 sulfur cluster binding"/>
    <property type="evidence" value="ECO:0007669"/>
    <property type="project" value="UniProtKB-KW"/>
</dbReference>